<keyword evidence="2" id="KW-0472">Membrane</keyword>
<gene>
    <name evidence="3" type="ORF">DERF_001385</name>
</gene>
<evidence type="ECO:0000256" key="1">
    <source>
        <dbReference type="SAM" id="MobiDB-lite"/>
    </source>
</evidence>
<sequence>MKKNRFGRSISHWQEEEEEDDDDDENNEEIELKYEIQYATFNNNNNNISDISRGQVVFFCFVLLGFVYNAPLSSLSSSSSTTAT</sequence>
<reference evidence="3" key="1">
    <citation type="submission" date="2013-05" db="EMBL/GenBank/DDBJ databases">
        <authorList>
            <person name="Yim A.K.Y."/>
            <person name="Chan T.F."/>
            <person name="Ji K.M."/>
            <person name="Liu X.Y."/>
            <person name="Zhou J.W."/>
            <person name="Li R.Q."/>
            <person name="Yang K.Y."/>
            <person name="Li J."/>
            <person name="Li M."/>
            <person name="Law P.T.W."/>
            <person name="Wu Y.L."/>
            <person name="Cai Z.L."/>
            <person name="Qin H."/>
            <person name="Bao Y."/>
            <person name="Leung R.K.K."/>
            <person name="Ng P.K.S."/>
            <person name="Zou J."/>
            <person name="Zhong X.J."/>
            <person name="Ran P.X."/>
            <person name="Zhong N.S."/>
            <person name="Liu Z.G."/>
            <person name="Tsui S.K.W."/>
        </authorList>
    </citation>
    <scope>NUCLEOTIDE SEQUENCE</scope>
    <source>
        <strain evidence="3">Derf</strain>
        <tissue evidence="3">Whole organism</tissue>
    </source>
</reference>
<feature type="transmembrane region" description="Helical" evidence="2">
    <location>
        <begin position="56"/>
        <end position="75"/>
    </location>
</feature>
<keyword evidence="2" id="KW-1133">Transmembrane helix</keyword>
<protein>
    <submittedName>
        <fullName evidence="3">Uncharacterized protein</fullName>
    </submittedName>
</protein>
<feature type="region of interest" description="Disordered" evidence="1">
    <location>
        <begin position="1"/>
        <end position="28"/>
    </location>
</feature>
<evidence type="ECO:0000256" key="2">
    <source>
        <dbReference type="SAM" id="Phobius"/>
    </source>
</evidence>
<keyword evidence="2" id="KW-0812">Transmembrane</keyword>
<dbReference type="Proteomes" id="UP000790347">
    <property type="component" value="Unassembled WGS sequence"/>
</dbReference>
<keyword evidence="4" id="KW-1185">Reference proteome</keyword>
<name>A0A922LCZ2_DERFA</name>
<accession>A0A922LCZ2</accession>
<proteinExistence type="predicted"/>
<evidence type="ECO:0000313" key="3">
    <source>
        <dbReference type="EMBL" id="KAH9527365.1"/>
    </source>
</evidence>
<dbReference type="EMBL" id="ASGP02000001">
    <property type="protein sequence ID" value="KAH9527365.1"/>
    <property type="molecule type" value="Genomic_DNA"/>
</dbReference>
<comment type="caution">
    <text evidence="3">The sequence shown here is derived from an EMBL/GenBank/DDBJ whole genome shotgun (WGS) entry which is preliminary data.</text>
</comment>
<feature type="compositionally biased region" description="Acidic residues" evidence="1">
    <location>
        <begin position="15"/>
        <end position="28"/>
    </location>
</feature>
<evidence type="ECO:0000313" key="4">
    <source>
        <dbReference type="Proteomes" id="UP000790347"/>
    </source>
</evidence>
<dbReference type="AlphaFoldDB" id="A0A922LCZ2"/>
<reference evidence="3" key="2">
    <citation type="journal article" date="2022" name="Res Sq">
        <title>Comparative Genomics Reveals Insights into the Divergent Evolution of Astigmatic Mites and Household Pest Adaptations.</title>
        <authorList>
            <person name="Xiong Q."/>
            <person name="Wan A.T.-Y."/>
            <person name="Liu X.-Y."/>
            <person name="Fung C.S.-H."/>
            <person name="Xiao X."/>
            <person name="Malainual N."/>
            <person name="Hou J."/>
            <person name="Wang L."/>
            <person name="Wang M."/>
            <person name="Yang K."/>
            <person name="Cui Y."/>
            <person name="Leung E."/>
            <person name="Nong W."/>
            <person name="Shin S.-K."/>
            <person name="Au S."/>
            <person name="Jeong K.Y."/>
            <person name="Chew F.T."/>
            <person name="Hui J."/>
            <person name="Leung T.F."/>
            <person name="Tungtrongchitr A."/>
            <person name="Zhong N."/>
            <person name="Liu Z."/>
            <person name="Tsui S."/>
        </authorList>
    </citation>
    <scope>NUCLEOTIDE SEQUENCE</scope>
    <source>
        <strain evidence="3">Derf</strain>
        <tissue evidence="3">Whole organism</tissue>
    </source>
</reference>
<organism evidence="3 4">
    <name type="scientific">Dermatophagoides farinae</name>
    <name type="common">American house dust mite</name>
    <dbReference type="NCBI Taxonomy" id="6954"/>
    <lineage>
        <taxon>Eukaryota</taxon>
        <taxon>Metazoa</taxon>
        <taxon>Ecdysozoa</taxon>
        <taxon>Arthropoda</taxon>
        <taxon>Chelicerata</taxon>
        <taxon>Arachnida</taxon>
        <taxon>Acari</taxon>
        <taxon>Acariformes</taxon>
        <taxon>Sarcoptiformes</taxon>
        <taxon>Astigmata</taxon>
        <taxon>Psoroptidia</taxon>
        <taxon>Analgoidea</taxon>
        <taxon>Pyroglyphidae</taxon>
        <taxon>Dermatophagoidinae</taxon>
        <taxon>Dermatophagoides</taxon>
    </lineage>
</organism>